<evidence type="ECO:0000256" key="1">
    <source>
        <dbReference type="PROSITE-ProRule" id="PRU00409"/>
    </source>
</evidence>
<keyword evidence="1" id="KW-0547">Nucleotide-binding</keyword>
<dbReference type="AlphaFoldDB" id="A0A099KTT7"/>
<evidence type="ECO:0000313" key="5">
    <source>
        <dbReference type="Proteomes" id="UP000029868"/>
    </source>
</evidence>
<keyword evidence="2" id="KW-1133">Transmembrane helix</keyword>
<dbReference type="RefSeq" id="WP_033082175.1">
    <property type="nucleotide sequence ID" value="NZ_JQEC01000021.1"/>
</dbReference>
<evidence type="ECO:0000256" key="2">
    <source>
        <dbReference type="SAM" id="Phobius"/>
    </source>
</evidence>
<reference evidence="4 5" key="1">
    <citation type="submission" date="2014-08" db="EMBL/GenBank/DDBJ databases">
        <title>Genomic and Phenotypic Diversity of Colwellia psychrerythraea strains from Disparate Marine Basins.</title>
        <authorList>
            <person name="Techtmann S.M."/>
            <person name="Stelling S.C."/>
            <person name="Utturkar S.M."/>
            <person name="Alshibli N."/>
            <person name="Harris A."/>
            <person name="Brown S.D."/>
            <person name="Hazen T.C."/>
        </authorList>
    </citation>
    <scope>NUCLEOTIDE SEQUENCE [LARGE SCALE GENOMIC DNA]</scope>
    <source>
        <strain evidence="4 5">GAB14E</strain>
    </source>
</reference>
<feature type="domain" description="ATP-grasp" evidence="3">
    <location>
        <begin position="135"/>
        <end position="338"/>
    </location>
</feature>
<keyword evidence="1" id="KW-0067">ATP-binding</keyword>
<feature type="transmembrane region" description="Helical" evidence="2">
    <location>
        <begin position="21"/>
        <end position="39"/>
    </location>
</feature>
<dbReference type="PROSITE" id="PS50975">
    <property type="entry name" value="ATP_GRASP"/>
    <property type="match status" value="1"/>
</dbReference>
<organism evidence="4 5">
    <name type="scientific">Colwellia psychrerythraea</name>
    <name type="common">Vibrio psychroerythus</name>
    <dbReference type="NCBI Taxonomy" id="28229"/>
    <lineage>
        <taxon>Bacteria</taxon>
        <taxon>Pseudomonadati</taxon>
        <taxon>Pseudomonadota</taxon>
        <taxon>Gammaproteobacteria</taxon>
        <taxon>Alteromonadales</taxon>
        <taxon>Colwelliaceae</taxon>
        <taxon>Colwellia</taxon>
    </lineage>
</organism>
<dbReference type="GO" id="GO:0005524">
    <property type="term" value="F:ATP binding"/>
    <property type="evidence" value="ECO:0007669"/>
    <property type="project" value="UniProtKB-UniRule"/>
</dbReference>
<dbReference type="InterPro" id="IPR011761">
    <property type="entry name" value="ATP-grasp"/>
</dbReference>
<dbReference type="SUPFAM" id="SSF56059">
    <property type="entry name" value="Glutathione synthetase ATP-binding domain-like"/>
    <property type="match status" value="1"/>
</dbReference>
<dbReference type="Gene3D" id="3.30.470.20">
    <property type="entry name" value="ATP-grasp fold, B domain"/>
    <property type="match status" value="1"/>
</dbReference>
<keyword evidence="2" id="KW-0472">Membrane</keyword>
<dbReference type="PATRIC" id="fig|28229.3.peg.2149"/>
<proteinExistence type="predicted"/>
<dbReference type="OrthoDB" id="4632333at2"/>
<evidence type="ECO:0000313" key="4">
    <source>
        <dbReference type="EMBL" id="KGJ93971.1"/>
    </source>
</evidence>
<accession>A0A099KTT7</accession>
<dbReference type="Proteomes" id="UP000029868">
    <property type="component" value="Unassembled WGS sequence"/>
</dbReference>
<dbReference type="EMBL" id="JQEC01000021">
    <property type="protein sequence ID" value="KGJ93971.1"/>
    <property type="molecule type" value="Genomic_DNA"/>
</dbReference>
<name>A0A099KTT7_COLPS</name>
<evidence type="ECO:0000259" key="3">
    <source>
        <dbReference type="PROSITE" id="PS50975"/>
    </source>
</evidence>
<dbReference type="GO" id="GO:0046872">
    <property type="term" value="F:metal ion binding"/>
    <property type="evidence" value="ECO:0007669"/>
    <property type="project" value="InterPro"/>
</dbReference>
<protein>
    <recommendedName>
        <fullName evidence="3">ATP-grasp domain-containing protein</fullName>
    </recommendedName>
</protein>
<keyword evidence="2" id="KW-0812">Transmembrane</keyword>
<comment type="caution">
    <text evidence="4">The sequence shown here is derived from an EMBL/GenBank/DDBJ whole genome shotgun (WGS) entry which is preliminary data.</text>
</comment>
<gene>
    <name evidence="4" type="ORF">GAB14E_2526</name>
</gene>
<sequence length="481" mass="54469">MKKLNGLTEIYKFFRTYKKPIYFVSASPFNILGLGQLVPSLTYVNYFDCFDGVHHRVFTPKDRGSPEFTCLEDVVNYLLDHNETKTFMEKQGEGGHMMAVMFNEKTEQLAKSRGINLAMPSYELRNHLDSKIVTTQMANEAGVASVPNVLGEADTFEQLMDLAKSGKLGKDLVVQTPYGDSGKTTFFIACKKDWQQVEKLIVGQEIKVMKRIDPRCGTVEAVATKHGTIVGPILTELVGHKELTPYKGGWSGNEGFANVLEKTARTKLERMVKKFGERLYQEGYKGTFCIDYLIDKKDGRMYLGELNPRISGASPITNLLTQKYGGIPLLMFHLLEHMGIDYDINIREIQKRWSDFDTWSQVVFKHTGDDVRLLKQVPRSGIWRTTQNNDVELVRRTADWSNVSGMDEAFFLRILGPGEYIYKGADMGVLLVRGHLQTKNDKLTPRAKNWVGAMKSRFQSASLETEIHPSLSDTDILGKIF</sequence>